<evidence type="ECO:0000256" key="5">
    <source>
        <dbReference type="ARBA" id="ARBA00022989"/>
    </source>
</evidence>
<evidence type="ECO:0000256" key="1">
    <source>
        <dbReference type="ARBA" id="ARBA00004479"/>
    </source>
</evidence>
<feature type="domain" description="Protein kinase" evidence="8">
    <location>
        <begin position="1"/>
        <end position="315"/>
    </location>
</feature>
<proteinExistence type="predicted"/>
<dbReference type="EMBL" id="JBJXBP010000003">
    <property type="protein sequence ID" value="KAL3838092.1"/>
    <property type="molecule type" value="Genomic_DNA"/>
</dbReference>
<comment type="subcellular location">
    <subcellularLocation>
        <location evidence="1">Membrane</location>
        <topology evidence="1">Single-pass type I membrane protein</topology>
    </subcellularLocation>
</comment>
<gene>
    <name evidence="9" type="ORF">ACJIZ3_022683</name>
</gene>
<keyword evidence="4" id="KW-0732">Signal</keyword>
<evidence type="ECO:0000313" key="10">
    <source>
        <dbReference type="Proteomes" id="UP001634393"/>
    </source>
</evidence>
<keyword evidence="2" id="KW-0723">Serine/threonine-protein kinase</keyword>
<evidence type="ECO:0000256" key="4">
    <source>
        <dbReference type="ARBA" id="ARBA00022729"/>
    </source>
</evidence>
<evidence type="ECO:0000256" key="2">
    <source>
        <dbReference type="ARBA" id="ARBA00022527"/>
    </source>
</evidence>
<dbReference type="InterPro" id="IPR045874">
    <property type="entry name" value="LRK10/LRL21-25-like"/>
</dbReference>
<organism evidence="9 10">
    <name type="scientific">Penstemon smallii</name>
    <dbReference type="NCBI Taxonomy" id="265156"/>
    <lineage>
        <taxon>Eukaryota</taxon>
        <taxon>Viridiplantae</taxon>
        <taxon>Streptophyta</taxon>
        <taxon>Embryophyta</taxon>
        <taxon>Tracheophyta</taxon>
        <taxon>Spermatophyta</taxon>
        <taxon>Magnoliopsida</taxon>
        <taxon>eudicotyledons</taxon>
        <taxon>Gunneridae</taxon>
        <taxon>Pentapetalae</taxon>
        <taxon>asterids</taxon>
        <taxon>lamiids</taxon>
        <taxon>Lamiales</taxon>
        <taxon>Plantaginaceae</taxon>
        <taxon>Cheloneae</taxon>
        <taxon>Penstemon</taxon>
    </lineage>
</organism>
<dbReference type="PANTHER" id="PTHR27009">
    <property type="entry name" value="RUST RESISTANCE KINASE LR10-RELATED"/>
    <property type="match status" value="1"/>
</dbReference>
<dbReference type="PROSITE" id="PS00108">
    <property type="entry name" value="PROTEIN_KINASE_ST"/>
    <property type="match status" value="1"/>
</dbReference>
<reference evidence="9 10" key="1">
    <citation type="submission" date="2024-12" db="EMBL/GenBank/DDBJ databases">
        <title>The unique morphological basis and parallel evolutionary history of personate flowers in Penstemon.</title>
        <authorList>
            <person name="Depatie T.H."/>
            <person name="Wessinger C.A."/>
        </authorList>
    </citation>
    <scope>NUCLEOTIDE SEQUENCE [LARGE SCALE GENOMIC DNA]</scope>
    <source>
        <strain evidence="9">WTNN_2</strain>
        <tissue evidence="9">Leaf</tissue>
    </source>
</reference>
<keyword evidence="10" id="KW-1185">Reference proteome</keyword>
<protein>
    <recommendedName>
        <fullName evidence="8">Protein kinase domain-containing protein</fullName>
    </recommendedName>
</protein>
<name>A0ABD3TMU1_9LAMI</name>
<accession>A0ABD3TMU1</accession>
<dbReference type="InterPro" id="IPR000719">
    <property type="entry name" value="Prot_kinase_dom"/>
</dbReference>
<comment type="caution">
    <text evidence="9">The sequence shown here is derived from an EMBL/GenBank/DDBJ whole genome shotgun (WGS) entry which is preliminary data.</text>
</comment>
<keyword evidence="7" id="KW-0325">Glycoprotein</keyword>
<keyword evidence="6" id="KW-0472">Membrane</keyword>
<keyword evidence="2" id="KW-0808">Transferase</keyword>
<dbReference type="AlphaFoldDB" id="A0ABD3TMU1"/>
<keyword evidence="3" id="KW-0812">Transmembrane</keyword>
<dbReference type="SUPFAM" id="SSF56112">
    <property type="entry name" value="Protein kinase-like (PK-like)"/>
    <property type="match status" value="1"/>
</dbReference>
<dbReference type="GO" id="GO:0016020">
    <property type="term" value="C:membrane"/>
    <property type="evidence" value="ECO:0007669"/>
    <property type="project" value="UniProtKB-SubCell"/>
</dbReference>
<keyword evidence="2" id="KW-0418">Kinase</keyword>
<dbReference type="Gene3D" id="1.10.510.10">
    <property type="entry name" value="Transferase(Phosphotransferase) domain 1"/>
    <property type="match status" value="1"/>
</dbReference>
<evidence type="ECO:0000256" key="3">
    <source>
        <dbReference type="ARBA" id="ARBA00022692"/>
    </source>
</evidence>
<dbReference type="GO" id="GO:0004674">
    <property type="term" value="F:protein serine/threonine kinase activity"/>
    <property type="evidence" value="ECO:0007669"/>
    <property type="project" value="UniProtKB-KW"/>
</dbReference>
<dbReference type="Pfam" id="PF00069">
    <property type="entry name" value="Pkinase"/>
    <property type="match status" value="1"/>
</dbReference>
<dbReference type="InterPro" id="IPR011009">
    <property type="entry name" value="Kinase-like_dom_sf"/>
</dbReference>
<evidence type="ECO:0000313" key="9">
    <source>
        <dbReference type="EMBL" id="KAL3838092.1"/>
    </source>
</evidence>
<sequence>MEDINYDDFSIRLVEPSKSLFLSWYRVLCEDCEWDHTMEFAASLKGTQSIVDTIALMPHFHNLVSDVSKFCLILIRLFQFWGSRILGLRFVCGFPLLLGLVVCIWRKRNLLVDETIEQFLQGQNNLVPIKYTYSEIKKMTNNFNQRIRDRGTYVKLRYGKMFQIALGVAHGIDYQHCGCDMPILHFDIKPLNFLLDENFIPKISNFGFWACSALPTDDIVVNLDTTRGTMGYMAPAMFYKSIGGISYKADVYIYGMLLIEMVDKKMVKKDYHSMRPFDRPSMNKVAEMLEGDFELEMPPKPFMAPREIAEDHGIQ</sequence>
<dbReference type="PROSITE" id="PS50011">
    <property type="entry name" value="PROTEIN_KINASE_DOM"/>
    <property type="match status" value="1"/>
</dbReference>
<dbReference type="InterPro" id="IPR008271">
    <property type="entry name" value="Ser/Thr_kinase_AS"/>
</dbReference>
<keyword evidence="5" id="KW-1133">Transmembrane helix</keyword>
<evidence type="ECO:0000256" key="6">
    <source>
        <dbReference type="ARBA" id="ARBA00023136"/>
    </source>
</evidence>
<dbReference type="Proteomes" id="UP001634393">
    <property type="component" value="Unassembled WGS sequence"/>
</dbReference>
<evidence type="ECO:0000259" key="8">
    <source>
        <dbReference type="PROSITE" id="PS50011"/>
    </source>
</evidence>
<evidence type="ECO:0000256" key="7">
    <source>
        <dbReference type="ARBA" id="ARBA00023180"/>
    </source>
</evidence>